<sequence>MQMTERLEPALRDGTAGRKWRLGRDRGLLTAAGVLVVLASIILSVSATPLSYYDISQIVSSGTPLAIAGMGQTLVILSGGFDLSAAAVISLVNVSLAALPPDAVTSPVLLLLIGIGIGALVGMVNGALIAFLRLQPIVVTLATMFILQGATLLVMDKPGGVIDASLGEFMGSEVIPGFLPMTGALILACLALWYWLKATPFGIALYAVGGDADSARSAGIATRRARFLTYVLAGGFYGLAGVCVSGQTGAGDPLVGNPMLLQMFAAVVVGGTLLGGGRGGLTGTVIGAFVLVLMVNILLILNVSAYYSTIAESTILLLAVLMGALHRRSELAENLRRAGTRFSAWREGVLARQRTTDVKRLALPRRADGVPADGVRVFGEGQGASLIQRLGRSRPAILLALPAFISFAVVLLATEFMLGNTLLNGNYYNTLLVLSCFLAILALGQGAVILTGGLDLSLPWTIALAGILVSGMAAGSNVELIYAVPFVLLVGALIGLINGTGIVLLGLSPIVMTLATNGFLQGTALIYSGGTPDGFAAPLLRSFMTQRVFGVTPVVIFLGLFVLAAVVLLGRTAFGRRVYAIGNSARAAALSGVPVKRTVVMVYMLSGLCAALVGILLSGLSGQASLGMGDEYLLPSIAAVVVGGTLITGGRGNYAGMLGGVLLLTALQTLLAGTTFPTSVRSIVYGVVILTAVIALRERR</sequence>
<feature type="transmembrane region" description="Helical" evidence="6">
    <location>
        <begin position="137"/>
        <end position="155"/>
    </location>
</feature>
<dbReference type="CDD" id="cd06579">
    <property type="entry name" value="TM_PBP1_transp_AraH_like"/>
    <property type="match status" value="2"/>
</dbReference>
<feature type="transmembrane region" description="Helical" evidence="6">
    <location>
        <begin position="254"/>
        <end position="274"/>
    </location>
</feature>
<accession>A0ABU0LKY0</accession>
<dbReference type="PANTHER" id="PTHR32196">
    <property type="entry name" value="ABC TRANSPORTER PERMEASE PROTEIN YPHD-RELATED-RELATED"/>
    <property type="match status" value="1"/>
</dbReference>
<feature type="transmembrane region" description="Helical" evidence="6">
    <location>
        <begin position="655"/>
        <end position="673"/>
    </location>
</feature>
<evidence type="ECO:0000256" key="5">
    <source>
        <dbReference type="ARBA" id="ARBA00023136"/>
    </source>
</evidence>
<keyword evidence="4 6" id="KW-1133">Transmembrane helix</keyword>
<feature type="transmembrane region" description="Helical" evidence="6">
    <location>
        <begin position="108"/>
        <end position="130"/>
    </location>
</feature>
<keyword evidence="5 6" id="KW-0472">Membrane</keyword>
<protein>
    <submittedName>
        <fullName evidence="7">Ribose transport system permease protein</fullName>
    </submittedName>
</protein>
<keyword evidence="8" id="KW-1185">Reference proteome</keyword>
<dbReference type="InterPro" id="IPR001851">
    <property type="entry name" value="ABC_transp_permease"/>
</dbReference>
<feature type="transmembrane region" description="Helical" evidence="6">
    <location>
        <begin position="430"/>
        <end position="450"/>
    </location>
</feature>
<organism evidence="7 8">
    <name type="scientific">Ancylobacter amanitiformis</name>
    <dbReference type="NCBI Taxonomy" id="217069"/>
    <lineage>
        <taxon>Bacteria</taxon>
        <taxon>Pseudomonadati</taxon>
        <taxon>Pseudomonadota</taxon>
        <taxon>Alphaproteobacteria</taxon>
        <taxon>Hyphomicrobiales</taxon>
        <taxon>Xanthobacteraceae</taxon>
        <taxon>Ancylobacter</taxon>
    </lineage>
</organism>
<keyword evidence="3 6" id="KW-0812">Transmembrane</keyword>
<feature type="transmembrane region" description="Helical" evidence="6">
    <location>
        <begin position="457"/>
        <end position="474"/>
    </location>
</feature>
<feature type="transmembrane region" description="Helical" evidence="6">
    <location>
        <begin position="632"/>
        <end position="648"/>
    </location>
</feature>
<gene>
    <name evidence="7" type="ORF">QOZ99_000226</name>
</gene>
<evidence type="ECO:0000313" key="7">
    <source>
        <dbReference type="EMBL" id="MDQ0509349.1"/>
    </source>
</evidence>
<reference evidence="7 8" key="1">
    <citation type="submission" date="2023-07" db="EMBL/GenBank/DDBJ databases">
        <title>Genomic Encyclopedia of Type Strains, Phase IV (KMG-IV): sequencing the most valuable type-strain genomes for metagenomic binning, comparative biology and taxonomic classification.</title>
        <authorList>
            <person name="Goeker M."/>
        </authorList>
    </citation>
    <scope>NUCLEOTIDE SEQUENCE [LARGE SCALE GENOMIC DNA]</scope>
    <source>
        <strain evidence="7 8">DSM 15561</strain>
    </source>
</reference>
<evidence type="ECO:0000256" key="1">
    <source>
        <dbReference type="ARBA" id="ARBA00004651"/>
    </source>
</evidence>
<evidence type="ECO:0000256" key="3">
    <source>
        <dbReference type="ARBA" id="ARBA00022692"/>
    </source>
</evidence>
<feature type="transmembrane region" description="Helical" evidence="6">
    <location>
        <begin position="227"/>
        <end position="248"/>
    </location>
</feature>
<feature type="transmembrane region" description="Helical" evidence="6">
    <location>
        <begin position="175"/>
        <end position="196"/>
    </location>
</feature>
<comment type="caution">
    <text evidence="7">The sequence shown here is derived from an EMBL/GenBank/DDBJ whole genome shotgun (WGS) entry which is preliminary data.</text>
</comment>
<feature type="transmembrane region" description="Helical" evidence="6">
    <location>
        <begin position="28"/>
        <end position="53"/>
    </location>
</feature>
<evidence type="ECO:0000256" key="2">
    <source>
        <dbReference type="ARBA" id="ARBA00022475"/>
    </source>
</evidence>
<name>A0ABU0LKY0_9HYPH</name>
<evidence type="ECO:0000256" key="4">
    <source>
        <dbReference type="ARBA" id="ARBA00022989"/>
    </source>
</evidence>
<keyword evidence="2" id="KW-1003">Cell membrane</keyword>
<dbReference type="EMBL" id="JAUSVR010000001">
    <property type="protein sequence ID" value="MDQ0509349.1"/>
    <property type="molecule type" value="Genomic_DNA"/>
</dbReference>
<feature type="transmembrane region" description="Helical" evidence="6">
    <location>
        <begin position="396"/>
        <end position="418"/>
    </location>
</feature>
<feature type="transmembrane region" description="Helical" evidence="6">
    <location>
        <begin position="600"/>
        <end position="620"/>
    </location>
</feature>
<evidence type="ECO:0000256" key="6">
    <source>
        <dbReference type="SAM" id="Phobius"/>
    </source>
</evidence>
<feature type="transmembrane region" description="Helical" evidence="6">
    <location>
        <begin position="480"/>
        <end position="497"/>
    </location>
</feature>
<feature type="transmembrane region" description="Helical" evidence="6">
    <location>
        <begin position="548"/>
        <end position="569"/>
    </location>
</feature>
<dbReference type="Proteomes" id="UP001235094">
    <property type="component" value="Unassembled WGS sequence"/>
</dbReference>
<dbReference type="Pfam" id="PF02653">
    <property type="entry name" value="BPD_transp_2"/>
    <property type="match status" value="2"/>
</dbReference>
<comment type="subcellular location">
    <subcellularLocation>
        <location evidence="1">Cell membrane</location>
        <topology evidence="1">Multi-pass membrane protein</topology>
    </subcellularLocation>
</comment>
<evidence type="ECO:0000313" key="8">
    <source>
        <dbReference type="Proteomes" id="UP001235094"/>
    </source>
</evidence>
<feature type="transmembrane region" description="Helical" evidence="6">
    <location>
        <begin position="679"/>
        <end position="696"/>
    </location>
</feature>
<proteinExistence type="predicted"/>
<feature type="transmembrane region" description="Helical" evidence="6">
    <location>
        <begin position="281"/>
        <end position="300"/>
    </location>
</feature>